<keyword evidence="4" id="KW-1185">Reference proteome</keyword>
<dbReference type="Proteomes" id="UP001375370">
    <property type="component" value="Chromosome"/>
</dbReference>
<dbReference type="InterPro" id="IPR051829">
    <property type="entry name" value="Multiheme_Cytochr_ET"/>
</dbReference>
<gene>
    <name evidence="3" type="ORF">V8247_06890</name>
</gene>
<sequence length="348" mass="36675">MPKMTRGGVVATLLGALMLFGLSLVFVGCTGEQGLAGPAGPAGPQGPPGEPGEDPTVACIDCHNETGLITSKRLQYSYSVHGTSAPESDTQTVYDYAGARDNCTACHSGTGFITWQEQGGSTSAVKAAVNNTRIDCRACHEIHTTYSEDDFKLRTIDAVPMLIDSTKIYDAGSSNLCANCHQSRTPAPVPGGGVVAIPNTHYGPHHGPQATMLLSIGGYGLVDDPNPHATQVEGGCVTCHMADDKATQAGGHTFNASLAGCQSCHEGLNTFDRHGVQTETKALLNQLESLLTQQGVMHDGEPVAGKTFTEDQVGAYFNWLYITEDGSLGVHNSYYVQELLKKSISDIS</sequence>
<dbReference type="RefSeq" id="WP_338737113.1">
    <property type="nucleotide sequence ID" value="NZ_CP146612.1"/>
</dbReference>
<organism evidence="3 4">
    <name type="scientific">Candidatus Dehalogenimonas loeffleri</name>
    <dbReference type="NCBI Taxonomy" id="3127115"/>
    <lineage>
        <taxon>Bacteria</taxon>
        <taxon>Bacillati</taxon>
        <taxon>Chloroflexota</taxon>
        <taxon>Dehalococcoidia</taxon>
        <taxon>Dehalococcoidales</taxon>
        <taxon>Dehalococcoidaceae</taxon>
        <taxon>Dehalogenimonas</taxon>
    </lineage>
</organism>
<keyword evidence="1" id="KW-0732">Signal</keyword>
<accession>A0ABZ2J244</accession>
<dbReference type="SUPFAM" id="SSF48695">
    <property type="entry name" value="Multiheme cytochromes"/>
    <property type="match status" value="1"/>
</dbReference>
<dbReference type="PROSITE" id="PS51257">
    <property type="entry name" value="PROKAR_LIPOPROTEIN"/>
    <property type="match status" value="1"/>
</dbReference>
<dbReference type="PANTHER" id="PTHR35038">
    <property type="entry name" value="DISSIMILATORY SULFITE REDUCTASE SIRA"/>
    <property type="match status" value="1"/>
</dbReference>
<proteinExistence type="predicted"/>
<protein>
    <recommendedName>
        <fullName evidence="2">Outer membrane cytochrome MtrC/MtrF-like domain-containing protein</fullName>
    </recommendedName>
</protein>
<evidence type="ECO:0000256" key="1">
    <source>
        <dbReference type="ARBA" id="ARBA00022729"/>
    </source>
</evidence>
<dbReference type="EMBL" id="CP146612">
    <property type="protein sequence ID" value="WWX24980.1"/>
    <property type="molecule type" value="Genomic_DNA"/>
</dbReference>
<dbReference type="Pfam" id="PF22113">
    <property type="entry name" value="Mtrc-MtrF_II-IV_dom"/>
    <property type="match status" value="1"/>
</dbReference>
<reference evidence="3 4" key="1">
    <citation type="submission" date="2024-03" db="EMBL/GenBank/DDBJ databases">
        <title>A Dehalogenimonas Isolated from Estuarine Sediments Dihaloeliminates Chlorinated Alkanes.</title>
        <authorList>
            <person name="Yang Y."/>
            <person name="Wang H."/>
        </authorList>
    </citation>
    <scope>NUCLEOTIDE SEQUENCE [LARGE SCALE GENOMIC DNA]</scope>
    <source>
        <strain evidence="3 4">W</strain>
    </source>
</reference>
<dbReference type="InterPro" id="IPR054337">
    <property type="entry name" value="Mtrc-MtrF-like_dom_II/IV"/>
</dbReference>
<name>A0ABZ2J244_9CHLR</name>
<evidence type="ECO:0000259" key="2">
    <source>
        <dbReference type="Pfam" id="PF22113"/>
    </source>
</evidence>
<feature type="domain" description="Outer membrane cytochrome MtrC/MtrF-like" evidence="2">
    <location>
        <begin position="57"/>
        <end position="184"/>
    </location>
</feature>
<dbReference type="InterPro" id="IPR036280">
    <property type="entry name" value="Multihaem_cyt_sf"/>
</dbReference>
<evidence type="ECO:0000313" key="3">
    <source>
        <dbReference type="EMBL" id="WWX24980.1"/>
    </source>
</evidence>
<dbReference type="Gene3D" id="1.20.5.320">
    <property type="entry name" value="6-Phosphogluconate Dehydrogenase, domain 3"/>
    <property type="match status" value="1"/>
</dbReference>
<evidence type="ECO:0000313" key="4">
    <source>
        <dbReference type="Proteomes" id="UP001375370"/>
    </source>
</evidence>
<dbReference type="Gene3D" id="1.10.1130.10">
    <property type="entry name" value="Flavocytochrome C3, Chain A"/>
    <property type="match status" value="1"/>
</dbReference>